<dbReference type="Proteomes" id="UP000315825">
    <property type="component" value="Unassembled WGS sequence"/>
</dbReference>
<dbReference type="AlphaFoldDB" id="A0A520N1N9"/>
<proteinExistence type="inferred from homology"/>
<comment type="similarity">
    <text evidence="1">Belongs to the ATP-dependent AMP-binding enzyme family.</text>
</comment>
<dbReference type="Pfam" id="PF00501">
    <property type="entry name" value="AMP-binding"/>
    <property type="match status" value="1"/>
</dbReference>
<dbReference type="CDD" id="cd12119">
    <property type="entry name" value="ttLC_FACS_AlkK_like"/>
    <property type="match status" value="1"/>
</dbReference>
<dbReference type="InterPro" id="IPR042099">
    <property type="entry name" value="ANL_N_sf"/>
</dbReference>
<dbReference type="FunFam" id="3.30.300.30:FF:000008">
    <property type="entry name" value="2,3-dihydroxybenzoate-AMP ligase"/>
    <property type="match status" value="1"/>
</dbReference>
<dbReference type="InterPro" id="IPR000873">
    <property type="entry name" value="AMP-dep_synth/lig_dom"/>
</dbReference>
<feature type="domain" description="AMP-dependent synthetase/ligase" evidence="5">
    <location>
        <begin position="29"/>
        <end position="398"/>
    </location>
</feature>
<reference evidence="7 8" key="1">
    <citation type="submission" date="2019-02" db="EMBL/GenBank/DDBJ databases">
        <title>Prokaryotic population dynamics and viral predation in marine succession experiment using metagenomics: the confinement effect.</title>
        <authorList>
            <person name="Haro-Moreno J.M."/>
            <person name="Rodriguez-Valera F."/>
            <person name="Lopez-Perez M."/>
        </authorList>
    </citation>
    <scope>NUCLEOTIDE SEQUENCE [LARGE SCALE GENOMIC DNA]</scope>
    <source>
        <strain evidence="7">MED-G159</strain>
    </source>
</reference>
<evidence type="ECO:0000313" key="8">
    <source>
        <dbReference type="Proteomes" id="UP000315825"/>
    </source>
</evidence>
<evidence type="ECO:0000313" key="7">
    <source>
        <dbReference type="EMBL" id="RZO27363.1"/>
    </source>
</evidence>
<gene>
    <name evidence="7" type="ORF">EVA92_01050</name>
</gene>
<evidence type="ECO:0000256" key="2">
    <source>
        <dbReference type="ARBA" id="ARBA00022598"/>
    </source>
</evidence>
<dbReference type="SUPFAM" id="SSF56801">
    <property type="entry name" value="Acetyl-CoA synthetase-like"/>
    <property type="match status" value="1"/>
</dbReference>
<dbReference type="InterPro" id="IPR025110">
    <property type="entry name" value="AMP-bd_C"/>
</dbReference>
<protein>
    <submittedName>
        <fullName evidence="7">Fatty-acid--CoA ligase</fullName>
    </submittedName>
</protein>
<sequence length="536" mass="59846">MNMQDWSKNVASIIEYAGHIFPEVEVVTRELSGKITKSNYKNISIRSKKLASALEKHGIKQEQCVGSLALNTFRNMEMFYGISGMGAIMHTINFRLHPEQIVYIINHAENKLIFIEPVFAPLLEAIQDKLPTVEKYVVLCSKEEMQESKLKDAVSYEEFIEDGDEEFVWPDLKDDAPCGLCYTSGTTGNPKGVLYSHQSTLLHAWAGSSANGLGLKKEDSILMVVPMFHVNGWGLPYLAPMNGIKLVLPGMGMDGAALTELIQNENVTFAFGVPTIWLGLLNYCKENNIKLDSIKETIIGGSAVPYSMIKQFDEDHDVNVVQGWGMTETSPLATANLKTPEMEKMAKDEMYQLQTKQGKPIYGVQLKIVDDEGNRLPEDGKAFGRLLIKGPWIIKRYYKHDADAVDAEGWFDTGDISTIDADGYMTIVDRAKDVIKSGGEWISSVDLENAAVGHPEVVEACVIGVAHEKWDERPLLIVIPANKELTKESVYDFLDGKIAKWWKPDDVVFVEELPHGATGKLLKTDLREKYANHLIK</sequence>
<keyword evidence="3" id="KW-0276">Fatty acid metabolism</keyword>
<dbReference type="InterPro" id="IPR045851">
    <property type="entry name" value="AMP-bd_C_sf"/>
</dbReference>
<dbReference type="PANTHER" id="PTHR43859">
    <property type="entry name" value="ACYL-ACTIVATING ENZYME"/>
    <property type="match status" value="1"/>
</dbReference>
<evidence type="ECO:0000259" key="6">
    <source>
        <dbReference type="Pfam" id="PF13193"/>
    </source>
</evidence>
<keyword evidence="2 7" id="KW-0436">Ligase</keyword>
<dbReference type="Gene3D" id="3.30.300.30">
    <property type="match status" value="1"/>
</dbReference>
<dbReference type="Pfam" id="PF13193">
    <property type="entry name" value="AMP-binding_C"/>
    <property type="match status" value="1"/>
</dbReference>
<dbReference type="NCBIfam" id="NF004837">
    <property type="entry name" value="PRK06187.1"/>
    <property type="match status" value="1"/>
</dbReference>
<evidence type="ECO:0000256" key="4">
    <source>
        <dbReference type="ARBA" id="ARBA00023098"/>
    </source>
</evidence>
<dbReference type="Gene3D" id="3.40.50.12780">
    <property type="entry name" value="N-terminal domain of ligase-like"/>
    <property type="match status" value="1"/>
</dbReference>
<feature type="domain" description="AMP-binding enzyme C-terminal" evidence="6">
    <location>
        <begin position="447"/>
        <end position="520"/>
    </location>
</feature>
<dbReference type="EMBL" id="SHBE01000001">
    <property type="protein sequence ID" value="RZO27363.1"/>
    <property type="molecule type" value="Genomic_DNA"/>
</dbReference>
<dbReference type="GO" id="GO:0006631">
    <property type="term" value="P:fatty acid metabolic process"/>
    <property type="evidence" value="ECO:0007669"/>
    <property type="project" value="UniProtKB-KW"/>
</dbReference>
<dbReference type="PROSITE" id="PS00455">
    <property type="entry name" value="AMP_BINDING"/>
    <property type="match status" value="1"/>
</dbReference>
<evidence type="ECO:0000256" key="1">
    <source>
        <dbReference type="ARBA" id="ARBA00006432"/>
    </source>
</evidence>
<dbReference type="PANTHER" id="PTHR43859:SF4">
    <property type="entry name" value="BUTANOATE--COA LIGASE AAE1-RELATED"/>
    <property type="match status" value="1"/>
</dbReference>
<dbReference type="InterPro" id="IPR020845">
    <property type="entry name" value="AMP-binding_CS"/>
</dbReference>
<evidence type="ECO:0000256" key="3">
    <source>
        <dbReference type="ARBA" id="ARBA00022832"/>
    </source>
</evidence>
<dbReference type="GO" id="GO:0016874">
    <property type="term" value="F:ligase activity"/>
    <property type="evidence" value="ECO:0007669"/>
    <property type="project" value="UniProtKB-KW"/>
</dbReference>
<keyword evidence="4" id="KW-0443">Lipid metabolism</keyword>
<name>A0A520N1N9_9GAMM</name>
<comment type="caution">
    <text evidence="7">The sequence shown here is derived from an EMBL/GenBank/DDBJ whole genome shotgun (WGS) entry which is preliminary data.</text>
</comment>
<accession>A0A520N1N9</accession>
<organism evidence="7 8">
    <name type="scientific">SAR86 cluster bacterium</name>
    <dbReference type="NCBI Taxonomy" id="2030880"/>
    <lineage>
        <taxon>Bacteria</taxon>
        <taxon>Pseudomonadati</taxon>
        <taxon>Pseudomonadota</taxon>
        <taxon>Gammaproteobacteria</taxon>
        <taxon>SAR86 cluster</taxon>
    </lineage>
</organism>
<evidence type="ECO:0000259" key="5">
    <source>
        <dbReference type="Pfam" id="PF00501"/>
    </source>
</evidence>